<keyword evidence="3" id="KW-1003">Cell membrane</keyword>
<keyword evidence="5" id="KW-0547">Nucleotide-binding</keyword>
<dbReference type="Gene3D" id="3.40.50.300">
    <property type="entry name" value="P-loop containing nucleotide triphosphate hydrolases"/>
    <property type="match status" value="1"/>
</dbReference>
<feature type="transmembrane region" description="Helical" evidence="9">
    <location>
        <begin position="103"/>
        <end position="119"/>
    </location>
</feature>
<accession>A0A381NDL9</accession>
<dbReference type="GO" id="GO:0016887">
    <property type="term" value="F:ATP hydrolysis activity"/>
    <property type="evidence" value="ECO:0007669"/>
    <property type="project" value="InterPro"/>
</dbReference>
<feature type="transmembrane region" description="Helical" evidence="9">
    <location>
        <begin position="224"/>
        <end position="241"/>
    </location>
</feature>
<dbReference type="Pfam" id="PF00005">
    <property type="entry name" value="ABC_tran"/>
    <property type="match status" value="1"/>
</dbReference>
<dbReference type="Pfam" id="PF02653">
    <property type="entry name" value="BPD_transp_2"/>
    <property type="match status" value="1"/>
</dbReference>
<dbReference type="CDD" id="cd06581">
    <property type="entry name" value="TM_PBP1_LivM_like"/>
    <property type="match status" value="1"/>
</dbReference>
<dbReference type="InterPro" id="IPR032823">
    <property type="entry name" value="BCA_ABC_TP_C"/>
</dbReference>
<keyword evidence="8 9" id="KW-0472">Membrane</keyword>
<evidence type="ECO:0000256" key="8">
    <source>
        <dbReference type="ARBA" id="ARBA00023136"/>
    </source>
</evidence>
<sequence length="592" mass="62703">MGGYERLVTLALIDAILVLGIQIYVGNTGVLSFGHIGFGAVAGYAFALMAISPVEKAKRIADAPFGLTDVHLSPWTSLAVAVAVVLVVAVVVGIGLARSGAESGAVSATVITLALLFVTHEVARNRPDLTGGDRAGLSFRIGGTLDSRIPLYVALLGAILIALLYARSRGGRLAMAAREDDLAARAMGVNPLVQQMAALLLSVAVVAVGAGLRVYERGSILPRDFFFNLTLVTLVMLIVGGRRSVSGALLGVGVITAGRELARRMGQDGFEFFGVGLDGAPLDWIFRENLKTVFLGVAMLGFMIWRPSGLLDDWDLDRWLHARLGGWRSRRQDRQGDGRPGLPPDVEPEDTDVLIVDGVSVAFGGFRALDNVSLEVGRTEVVGVIGPNGAGKTTLLNVMTGLVAADAGRVALGDTELTDVPPHQIARRGLVRTFQNLRLFGALTVWENVEVSALVASSTRRHCLPVDVDGLLVAAGLWEVRDRRARELDYGTSRRLELARAAAMAPSFLLLDEPTSGMSDAESLTMVDQVRRMAGLVGAGVMVIDHDLNFITGICDRVTCLDRGQVIASGTPAEVQADPEVQAAYLGTSAAN</sequence>
<keyword evidence="2" id="KW-0813">Transport</keyword>
<dbReference type="Pfam" id="PF12399">
    <property type="entry name" value="BCA_ABC_TP_C"/>
    <property type="match status" value="1"/>
</dbReference>
<dbReference type="InterPro" id="IPR043428">
    <property type="entry name" value="LivM-like"/>
</dbReference>
<dbReference type="InterPro" id="IPR027417">
    <property type="entry name" value="P-loop_NTPase"/>
</dbReference>
<dbReference type="InterPro" id="IPR003593">
    <property type="entry name" value="AAA+_ATPase"/>
</dbReference>
<keyword evidence="7 9" id="KW-1133">Transmembrane helix</keyword>
<evidence type="ECO:0000259" key="10">
    <source>
        <dbReference type="PROSITE" id="PS50893"/>
    </source>
</evidence>
<dbReference type="AlphaFoldDB" id="A0A381NDL9"/>
<dbReference type="InterPro" id="IPR051120">
    <property type="entry name" value="ABC_AA/LPS_Transport"/>
</dbReference>
<gene>
    <name evidence="11" type="ORF">METZ01_LOCUS5471</name>
</gene>
<name>A0A381NDL9_9ZZZZ</name>
<feature type="domain" description="ABC transporter" evidence="10">
    <location>
        <begin position="354"/>
        <end position="588"/>
    </location>
</feature>
<evidence type="ECO:0000256" key="1">
    <source>
        <dbReference type="ARBA" id="ARBA00004651"/>
    </source>
</evidence>
<dbReference type="GO" id="GO:0005524">
    <property type="term" value="F:ATP binding"/>
    <property type="evidence" value="ECO:0007669"/>
    <property type="project" value="UniProtKB-KW"/>
</dbReference>
<evidence type="ECO:0000256" key="3">
    <source>
        <dbReference type="ARBA" id="ARBA00022475"/>
    </source>
</evidence>
<dbReference type="InterPro" id="IPR003439">
    <property type="entry name" value="ABC_transporter-like_ATP-bd"/>
</dbReference>
<feature type="transmembrane region" description="Helical" evidence="9">
    <location>
        <begin position="7"/>
        <end position="25"/>
    </location>
</feature>
<evidence type="ECO:0000256" key="2">
    <source>
        <dbReference type="ARBA" id="ARBA00022448"/>
    </source>
</evidence>
<dbReference type="GO" id="GO:0015658">
    <property type="term" value="F:branched-chain amino acid transmembrane transporter activity"/>
    <property type="evidence" value="ECO:0007669"/>
    <property type="project" value="InterPro"/>
</dbReference>
<protein>
    <recommendedName>
        <fullName evidence="10">ABC transporter domain-containing protein</fullName>
    </recommendedName>
</protein>
<evidence type="ECO:0000256" key="5">
    <source>
        <dbReference type="ARBA" id="ARBA00022741"/>
    </source>
</evidence>
<dbReference type="PANTHER" id="PTHR45772:SF8">
    <property type="entry name" value="HIGH-AFFINITY BRANCHED-CHAIN AMINO ACID TRANSPORT ATP-BINDING PROTEIN"/>
    <property type="match status" value="1"/>
</dbReference>
<dbReference type="InterPro" id="IPR001851">
    <property type="entry name" value="ABC_transp_permease"/>
</dbReference>
<evidence type="ECO:0000256" key="6">
    <source>
        <dbReference type="ARBA" id="ARBA00022840"/>
    </source>
</evidence>
<dbReference type="SMART" id="SM00382">
    <property type="entry name" value="AAA"/>
    <property type="match status" value="1"/>
</dbReference>
<dbReference type="EMBL" id="UINC01000285">
    <property type="protein sequence ID" value="SUZ52617.1"/>
    <property type="molecule type" value="Genomic_DNA"/>
</dbReference>
<dbReference type="SUPFAM" id="SSF52540">
    <property type="entry name" value="P-loop containing nucleoside triphosphate hydrolases"/>
    <property type="match status" value="1"/>
</dbReference>
<keyword evidence="4 9" id="KW-0812">Transmembrane</keyword>
<evidence type="ECO:0000256" key="4">
    <source>
        <dbReference type="ARBA" id="ARBA00022692"/>
    </source>
</evidence>
<evidence type="ECO:0000256" key="9">
    <source>
        <dbReference type="SAM" id="Phobius"/>
    </source>
</evidence>
<dbReference type="PANTHER" id="PTHR45772">
    <property type="entry name" value="CONSERVED COMPONENT OF ABC TRANSPORTER FOR NATURAL AMINO ACIDS-RELATED"/>
    <property type="match status" value="1"/>
</dbReference>
<dbReference type="CDD" id="cd03219">
    <property type="entry name" value="ABC_Mj1267_LivG_branched"/>
    <property type="match status" value="1"/>
</dbReference>
<reference evidence="11" key="1">
    <citation type="submission" date="2018-05" db="EMBL/GenBank/DDBJ databases">
        <authorList>
            <person name="Lanie J.A."/>
            <person name="Ng W.-L."/>
            <person name="Kazmierczak K.M."/>
            <person name="Andrzejewski T.M."/>
            <person name="Davidsen T.M."/>
            <person name="Wayne K.J."/>
            <person name="Tettelin H."/>
            <person name="Glass J.I."/>
            <person name="Rusch D."/>
            <person name="Podicherti R."/>
            <person name="Tsui H.-C.T."/>
            <person name="Winkler M.E."/>
        </authorList>
    </citation>
    <scope>NUCLEOTIDE SEQUENCE</scope>
</reference>
<keyword evidence="6" id="KW-0067">ATP-binding</keyword>
<evidence type="ECO:0000313" key="11">
    <source>
        <dbReference type="EMBL" id="SUZ52617.1"/>
    </source>
</evidence>
<comment type="subcellular location">
    <subcellularLocation>
        <location evidence="1">Cell membrane</location>
        <topology evidence="1">Multi-pass membrane protein</topology>
    </subcellularLocation>
</comment>
<feature type="transmembrane region" description="Helical" evidence="9">
    <location>
        <begin position="72"/>
        <end position="97"/>
    </location>
</feature>
<dbReference type="PROSITE" id="PS50893">
    <property type="entry name" value="ABC_TRANSPORTER_2"/>
    <property type="match status" value="1"/>
</dbReference>
<dbReference type="GO" id="GO:0005886">
    <property type="term" value="C:plasma membrane"/>
    <property type="evidence" value="ECO:0007669"/>
    <property type="project" value="UniProtKB-SubCell"/>
</dbReference>
<feature type="transmembrane region" description="Helical" evidence="9">
    <location>
        <begin position="31"/>
        <end position="51"/>
    </location>
</feature>
<evidence type="ECO:0000256" key="7">
    <source>
        <dbReference type="ARBA" id="ARBA00022989"/>
    </source>
</evidence>
<proteinExistence type="predicted"/>
<feature type="transmembrane region" description="Helical" evidence="9">
    <location>
        <begin position="149"/>
        <end position="166"/>
    </location>
</feature>
<feature type="transmembrane region" description="Helical" evidence="9">
    <location>
        <begin position="192"/>
        <end position="212"/>
    </location>
</feature>
<organism evidence="11">
    <name type="scientific">marine metagenome</name>
    <dbReference type="NCBI Taxonomy" id="408172"/>
    <lineage>
        <taxon>unclassified sequences</taxon>
        <taxon>metagenomes</taxon>
        <taxon>ecological metagenomes</taxon>
    </lineage>
</organism>